<feature type="compositionally biased region" description="Low complexity" evidence="1">
    <location>
        <begin position="210"/>
        <end position="219"/>
    </location>
</feature>
<dbReference type="AlphaFoldDB" id="I0IF11"/>
<dbReference type="HOGENOM" id="CLU_1223824_0_0_0"/>
<proteinExistence type="predicted"/>
<dbReference type="KEGG" id="phm:PSMK_16900"/>
<protein>
    <submittedName>
        <fullName evidence="2">Uncharacterized protein</fullName>
    </submittedName>
</protein>
<keyword evidence="3" id="KW-1185">Reference proteome</keyword>
<organism evidence="2 3">
    <name type="scientific">Phycisphaera mikurensis (strain NBRC 102666 / KCTC 22515 / FYK2301M01)</name>
    <dbReference type="NCBI Taxonomy" id="1142394"/>
    <lineage>
        <taxon>Bacteria</taxon>
        <taxon>Pseudomonadati</taxon>
        <taxon>Planctomycetota</taxon>
        <taxon>Phycisphaerae</taxon>
        <taxon>Phycisphaerales</taxon>
        <taxon>Phycisphaeraceae</taxon>
        <taxon>Phycisphaera</taxon>
    </lineage>
</organism>
<feature type="region of interest" description="Disordered" evidence="1">
    <location>
        <begin position="138"/>
        <end position="226"/>
    </location>
</feature>
<evidence type="ECO:0000313" key="3">
    <source>
        <dbReference type="Proteomes" id="UP000007881"/>
    </source>
</evidence>
<reference evidence="2 3" key="1">
    <citation type="submission" date="2012-02" db="EMBL/GenBank/DDBJ databases">
        <title>Complete genome sequence of Phycisphaera mikurensis NBRC 102666.</title>
        <authorList>
            <person name="Ankai A."/>
            <person name="Hosoyama A."/>
            <person name="Terui Y."/>
            <person name="Sekine M."/>
            <person name="Fukai R."/>
            <person name="Kato Y."/>
            <person name="Nakamura S."/>
            <person name="Yamada-Narita S."/>
            <person name="Kawakoshi A."/>
            <person name="Fukunaga Y."/>
            <person name="Yamazaki S."/>
            <person name="Fujita N."/>
        </authorList>
    </citation>
    <scope>NUCLEOTIDE SEQUENCE [LARGE SCALE GENOMIC DNA]</scope>
    <source>
        <strain evidence="3">NBRC 102666 / KCTC 22515 / FYK2301M01</strain>
    </source>
</reference>
<name>I0IF11_PHYMF</name>
<accession>I0IF11</accession>
<evidence type="ECO:0000313" key="2">
    <source>
        <dbReference type="EMBL" id="BAM03849.1"/>
    </source>
</evidence>
<dbReference type="Proteomes" id="UP000007881">
    <property type="component" value="Chromosome"/>
</dbReference>
<dbReference type="EMBL" id="AP012338">
    <property type="protein sequence ID" value="BAM03849.1"/>
    <property type="molecule type" value="Genomic_DNA"/>
</dbReference>
<feature type="region of interest" description="Disordered" evidence="1">
    <location>
        <begin position="88"/>
        <end position="115"/>
    </location>
</feature>
<dbReference type="STRING" id="1142394.PSMK_16900"/>
<feature type="compositionally biased region" description="Basic residues" evidence="1">
    <location>
        <begin position="138"/>
        <end position="154"/>
    </location>
</feature>
<gene>
    <name evidence="2" type="ordered locus">PSMK_16900</name>
</gene>
<sequence>MADCAADLPRGQRGVRGPWGARGGAWPSRASADHADQSRRRTSRVATQRGPDPPGPGHCASGHWDPPGIRRIRRGLDTAPRELRVDRFSAVALSPGPGPRGRGPGPRGRLADRDPQRFRHCATRTACWPCIRRRPAQWRPRARRRFSSGRRRASSGREGSSRRRGPAYTCQGLASQRQGLASSGQGLPSKGQGLASPGQGLASRRRGRALAESRSGASRPISGRAA</sequence>
<feature type="compositionally biased region" description="Polar residues" evidence="1">
    <location>
        <begin position="172"/>
        <end position="186"/>
    </location>
</feature>
<feature type="region of interest" description="Disordered" evidence="1">
    <location>
        <begin position="1"/>
        <end position="72"/>
    </location>
</feature>
<evidence type="ECO:0000256" key="1">
    <source>
        <dbReference type="SAM" id="MobiDB-lite"/>
    </source>
</evidence>